<keyword evidence="6 17" id="KW-0808">Transferase</keyword>
<comment type="cofactor">
    <cofactor evidence="1">
        <name>Mn(2+)</name>
        <dbReference type="ChEBI" id="CHEBI:29035"/>
    </cofactor>
</comment>
<reference evidence="18" key="1">
    <citation type="journal article" date="2015" name="PLoS Genet.">
        <title>Genome Sequence and Transcriptome Analyses of Chrysochromulina tobin: Metabolic Tools for Enhanced Algal Fitness in the Prominent Order Prymnesiales (Haptophyceae).</title>
        <authorList>
            <person name="Hovde B.T."/>
            <person name="Deodato C.R."/>
            <person name="Hunsperger H.M."/>
            <person name="Ryken S.A."/>
            <person name="Yost W."/>
            <person name="Jha R.K."/>
            <person name="Patterson J."/>
            <person name="Monnat R.J. Jr."/>
            <person name="Barlow S.B."/>
            <person name="Starkenburg S.R."/>
            <person name="Cattolico R.A."/>
        </authorList>
    </citation>
    <scope>NUCLEOTIDE SEQUENCE</scope>
    <source>
        <strain evidence="18">CCMP291</strain>
    </source>
</reference>
<keyword evidence="7" id="KW-0812">Transmembrane</keyword>
<keyword evidence="10" id="KW-1133">Transmembrane helix</keyword>
<dbReference type="PANTHER" id="PTHR10468">
    <property type="entry name" value="PROTEIN O-LINKED-MANNOSE BETA-1,2-N-ACETYLGLUCOSAMINYLTRANSFERASE 1/ALPHA-1,3-MANNOSYL-GLYCOPROTEIN 2-BETA-N-ACETYLGLUCOSAMINYLTRANSFERASE"/>
    <property type="match status" value="1"/>
</dbReference>
<evidence type="ECO:0000256" key="6">
    <source>
        <dbReference type="ARBA" id="ARBA00022679"/>
    </source>
</evidence>
<evidence type="ECO:0000256" key="7">
    <source>
        <dbReference type="ARBA" id="ARBA00022692"/>
    </source>
</evidence>
<evidence type="ECO:0000256" key="3">
    <source>
        <dbReference type="ARBA" id="ARBA00004922"/>
    </source>
</evidence>
<dbReference type="GO" id="GO:0000139">
    <property type="term" value="C:Golgi membrane"/>
    <property type="evidence" value="ECO:0007669"/>
    <property type="project" value="UniProtKB-SubCell"/>
</dbReference>
<keyword evidence="5 17" id="KW-0328">Glycosyltransferase</keyword>
<comment type="pathway">
    <text evidence="3">Protein modification; protein glycosylation.</text>
</comment>
<dbReference type="InterPro" id="IPR004139">
    <property type="entry name" value="Glyco_trans_13"/>
</dbReference>
<dbReference type="AlphaFoldDB" id="A0A0M0JBC7"/>
<evidence type="ECO:0000256" key="12">
    <source>
        <dbReference type="ARBA" id="ARBA00023136"/>
    </source>
</evidence>
<dbReference type="EMBL" id="JWZX01003184">
    <property type="protein sequence ID" value="KOO23508.1"/>
    <property type="molecule type" value="Genomic_DNA"/>
</dbReference>
<sequence length="389" mass="42958">MQAGGADSTLALTGGAGSGNYKLSPEAIAVVVIAYNRPQYLDEALKSINASHPGGSSFPVYVSQDGENGPVTNVVLKYGYRSLVHPRKILSFDRGSYLSKNQGYAYLSVHYGWALRTLFGMGPSGASGAKSAAIYAGVIILEEDIRVSTDFFAYFEAAAPLLESDPTLLCVSAFNDNGQDAFPGDPRALHRSDFFPGLGWLLSRRLWDELRPKWPEARGFWDDWLRETPQRKGRASIRPEVSRTVTFGAVGTSVGQFYQKYLAKISLNVRKVDWVTEDLSYLKQQSYDALFTEWLDKATAVPNLESARKVAEQDREGANLVLRYRDEADFVSMCKQLGLMEDLKAGVPRTAYHGVVLVRINGRRLFLAPGYKVEQDITVDGHGKKAGIH</sequence>
<evidence type="ECO:0000256" key="16">
    <source>
        <dbReference type="ARBA" id="ARBA00049421"/>
    </source>
</evidence>
<dbReference type="OrthoDB" id="440755at2759"/>
<dbReference type="EC" id="2.4.1.101" evidence="14"/>
<dbReference type="GO" id="GO:0003827">
    <property type="term" value="F:alpha-1,3-mannosylglycoprotein 2-beta-N-acetylglucosaminyltransferase activity"/>
    <property type="evidence" value="ECO:0007669"/>
    <property type="project" value="UniProtKB-EC"/>
</dbReference>
<keyword evidence="18" id="KW-1185">Reference proteome</keyword>
<evidence type="ECO:0000256" key="10">
    <source>
        <dbReference type="ARBA" id="ARBA00022989"/>
    </source>
</evidence>
<dbReference type="Gene3D" id="3.10.180.20">
    <property type="entry name" value="N-Acetylglucosaminyltransferase I, Domain 2"/>
    <property type="match status" value="1"/>
</dbReference>
<dbReference type="Gene3D" id="3.90.550.10">
    <property type="entry name" value="Spore Coat Polysaccharide Biosynthesis Protein SpsA, Chain A"/>
    <property type="match status" value="1"/>
</dbReference>
<keyword evidence="13" id="KW-0464">Manganese</keyword>
<proteinExistence type="inferred from homology"/>
<name>A0A0M0JBC7_9EUKA</name>
<evidence type="ECO:0000256" key="14">
    <source>
        <dbReference type="ARBA" id="ARBA00038949"/>
    </source>
</evidence>
<evidence type="ECO:0000313" key="17">
    <source>
        <dbReference type="EMBL" id="KOO23508.1"/>
    </source>
</evidence>
<evidence type="ECO:0000256" key="4">
    <source>
        <dbReference type="ARBA" id="ARBA00006492"/>
    </source>
</evidence>
<evidence type="ECO:0000256" key="15">
    <source>
        <dbReference type="ARBA" id="ARBA00041712"/>
    </source>
</evidence>
<keyword evidence="11" id="KW-0333">Golgi apparatus</keyword>
<evidence type="ECO:0000256" key="2">
    <source>
        <dbReference type="ARBA" id="ARBA00004323"/>
    </source>
</evidence>
<comment type="similarity">
    <text evidence="4">Belongs to the glycosyltransferase 13 family.</text>
</comment>
<evidence type="ECO:0000256" key="11">
    <source>
        <dbReference type="ARBA" id="ARBA00023034"/>
    </source>
</evidence>
<dbReference type="SUPFAM" id="SSF53448">
    <property type="entry name" value="Nucleotide-diphospho-sugar transferases"/>
    <property type="match status" value="1"/>
</dbReference>
<evidence type="ECO:0000313" key="18">
    <source>
        <dbReference type="Proteomes" id="UP000037460"/>
    </source>
</evidence>
<dbReference type="Proteomes" id="UP000037460">
    <property type="component" value="Unassembled WGS sequence"/>
</dbReference>
<comment type="catalytic activity">
    <reaction evidence="16">
        <text>N(4)-(alpha-D-Man-(1-&gt;3)-[alpha-D-Man-(1-&gt;3)-[alpha-D-Man-(1-&gt;6)]-alpha-D-Man-(1-&gt;6)]-beta-D-Man-(1-&gt;4)-beta-D-GlcNAc-(1-&gt;4)-beta-D-GlcNAc)-L-asparaginyl-[protein] (N-glucan mannose isomer 5A1,2) + UDP-N-acetyl-alpha-D-glucosamine = N(4)-{beta-D-GlcNAc-(1-&gt;2)-alpha-D-Man-(1-&gt;3)-[alpha-D-Man-(1-&gt;3)-[alpha-D-Man-(1-&gt;6)]-alpha-D-Man-(1-&gt;6)]-beta-D-Man-(1-&gt;4)-beta-D-GlcNAc-(1-&gt;4)-beta-D-GlcNAc}-L-asparaginyl-[protein] + UDP + H(+)</text>
        <dbReference type="Rhea" id="RHEA:11456"/>
        <dbReference type="Rhea" id="RHEA-COMP:14367"/>
        <dbReference type="Rhea" id="RHEA-COMP:14368"/>
        <dbReference type="ChEBI" id="CHEBI:15378"/>
        <dbReference type="ChEBI" id="CHEBI:57705"/>
        <dbReference type="ChEBI" id="CHEBI:58223"/>
        <dbReference type="ChEBI" id="CHEBI:59087"/>
        <dbReference type="ChEBI" id="CHEBI:60625"/>
        <dbReference type="EC" id="2.4.1.101"/>
    </reaction>
</comment>
<evidence type="ECO:0000256" key="13">
    <source>
        <dbReference type="ARBA" id="ARBA00023211"/>
    </source>
</evidence>
<gene>
    <name evidence="17" type="ORF">Ctob_005609</name>
</gene>
<dbReference type="InterPro" id="IPR052261">
    <property type="entry name" value="Glycosyltransferase_13"/>
</dbReference>
<evidence type="ECO:0000256" key="8">
    <source>
        <dbReference type="ARBA" id="ARBA00022723"/>
    </source>
</evidence>
<comment type="subcellular location">
    <subcellularLocation>
        <location evidence="2">Golgi apparatus membrane</location>
        <topology evidence="2">Single-pass type II membrane protein</topology>
    </subcellularLocation>
</comment>
<accession>A0A0M0JBC7</accession>
<evidence type="ECO:0000256" key="9">
    <source>
        <dbReference type="ARBA" id="ARBA00022968"/>
    </source>
</evidence>
<dbReference type="InterPro" id="IPR029044">
    <property type="entry name" value="Nucleotide-diphossugar_trans"/>
</dbReference>
<dbReference type="GO" id="GO:0046872">
    <property type="term" value="F:metal ion binding"/>
    <property type="evidence" value="ECO:0007669"/>
    <property type="project" value="UniProtKB-KW"/>
</dbReference>
<evidence type="ECO:0000256" key="5">
    <source>
        <dbReference type="ARBA" id="ARBA00022676"/>
    </source>
</evidence>
<protein>
    <recommendedName>
        <fullName evidence="14">alpha-1,3-mannosyl-glycoprotein 2-beta-N-acetylglucosaminyltransferase</fullName>
        <ecNumber evidence="14">2.4.1.101</ecNumber>
    </recommendedName>
    <alternativeName>
        <fullName evidence="15">N-glycosyl-oligosaccharide-glycoprotein N-acetylglucosaminyltransferase I</fullName>
    </alternativeName>
</protein>
<keyword evidence="8" id="KW-0479">Metal-binding</keyword>
<comment type="caution">
    <text evidence="17">The sequence shown here is derived from an EMBL/GenBank/DDBJ whole genome shotgun (WGS) entry which is preliminary data.</text>
</comment>
<organism evidence="17 18">
    <name type="scientific">Chrysochromulina tobinii</name>
    <dbReference type="NCBI Taxonomy" id="1460289"/>
    <lineage>
        <taxon>Eukaryota</taxon>
        <taxon>Haptista</taxon>
        <taxon>Haptophyta</taxon>
        <taxon>Prymnesiophyceae</taxon>
        <taxon>Prymnesiales</taxon>
        <taxon>Chrysochromulinaceae</taxon>
        <taxon>Chrysochromulina</taxon>
    </lineage>
</organism>
<keyword evidence="9" id="KW-0735">Signal-anchor</keyword>
<dbReference type="PANTHER" id="PTHR10468:SF0">
    <property type="entry name" value="ALPHA-1,3-MANNOSYL-GLYCOPROTEIN 2-BETA-N-ACETYLGLUCOSAMINYLTRANSFERASE"/>
    <property type="match status" value="1"/>
</dbReference>
<keyword evidence="12" id="KW-0472">Membrane</keyword>
<dbReference type="FunFam" id="3.90.550.10:FF:000252">
    <property type="entry name" value="Protein O-linked-mannose beta-1,2-N-acetylglucosaminyltransferase 1"/>
    <property type="match status" value="1"/>
</dbReference>
<evidence type="ECO:0000256" key="1">
    <source>
        <dbReference type="ARBA" id="ARBA00001936"/>
    </source>
</evidence>
<dbReference type="UniPathway" id="UPA00378"/>
<dbReference type="Pfam" id="PF03071">
    <property type="entry name" value="GNT-I"/>
    <property type="match status" value="1"/>
</dbReference>